<dbReference type="PROSITE" id="PS50109">
    <property type="entry name" value="HIS_KIN"/>
    <property type="match status" value="1"/>
</dbReference>
<feature type="transmembrane region" description="Helical" evidence="5">
    <location>
        <begin position="14"/>
        <end position="35"/>
    </location>
</feature>
<organism evidence="7 8">
    <name type="scientific">Noviherbaspirillum aridicola</name>
    <dbReference type="NCBI Taxonomy" id="2849687"/>
    <lineage>
        <taxon>Bacteria</taxon>
        <taxon>Pseudomonadati</taxon>
        <taxon>Pseudomonadota</taxon>
        <taxon>Betaproteobacteria</taxon>
        <taxon>Burkholderiales</taxon>
        <taxon>Oxalobacteraceae</taxon>
        <taxon>Noviherbaspirillum</taxon>
    </lineage>
</organism>
<dbReference type="InterPro" id="IPR003594">
    <property type="entry name" value="HATPase_dom"/>
</dbReference>
<dbReference type="Pfam" id="PF22588">
    <property type="entry name" value="dCache_1_like"/>
    <property type="match status" value="1"/>
</dbReference>
<keyword evidence="5" id="KW-0812">Transmembrane</keyword>
<dbReference type="CDD" id="cd16917">
    <property type="entry name" value="HATPase_UhpB-NarQ-NarX-like"/>
    <property type="match status" value="1"/>
</dbReference>
<dbReference type="SUPFAM" id="SSF55874">
    <property type="entry name" value="ATPase domain of HSP90 chaperone/DNA topoisomerase II/histidine kinase"/>
    <property type="match status" value="1"/>
</dbReference>
<evidence type="ECO:0000256" key="1">
    <source>
        <dbReference type="ARBA" id="ARBA00022679"/>
    </source>
</evidence>
<evidence type="ECO:0000313" key="7">
    <source>
        <dbReference type="EMBL" id="GIZ52831.1"/>
    </source>
</evidence>
<dbReference type="Pfam" id="PF08447">
    <property type="entry name" value="PAS_3"/>
    <property type="match status" value="1"/>
</dbReference>
<feature type="coiled-coil region" evidence="4">
    <location>
        <begin position="447"/>
        <end position="474"/>
    </location>
</feature>
<dbReference type="CDD" id="cd12914">
    <property type="entry name" value="PDC1_DGC_like"/>
    <property type="match status" value="1"/>
</dbReference>
<dbReference type="Proteomes" id="UP000887222">
    <property type="component" value="Unassembled WGS sequence"/>
</dbReference>
<accession>A0ABQ4Q6I2</accession>
<dbReference type="InterPro" id="IPR035965">
    <property type="entry name" value="PAS-like_dom_sf"/>
</dbReference>
<name>A0ABQ4Q6I2_9BURK</name>
<dbReference type="InterPro" id="IPR054327">
    <property type="entry name" value="His-kinase-like_sensor"/>
</dbReference>
<dbReference type="InterPro" id="IPR000014">
    <property type="entry name" value="PAS"/>
</dbReference>
<dbReference type="CDD" id="cd00130">
    <property type="entry name" value="PAS"/>
    <property type="match status" value="1"/>
</dbReference>
<dbReference type="InterPro" id="IPR005467">
    <property type="entry name" value="His_kinase_dom"/>
</dbReference>
<dbReference type="SUPFAM" id="SSF55785">
    <property type="entry name" value="PYP-like sensor domain (PAS domain)"/>
    <property type="match status" value="1"/>
</dbReference>
<sequence>MFRRYHTSLQIRDWRLPIAVACCCALLIALIWQGLLHKFERERLQAFAHARQRNDNLAAAFEGYVTHVINMAEAGSRLVGQGYAQHGARTDIDAMLRARLLDPAVFAAVEIIDGHGRVVQSSHRHRIGMAAGEAEYFRVHATDARLELQISRPVAIHGDGRLTIAFTRRINDGDGSFAGVVALHAEPSRFTGFYRDASLREGDVLALAGLDGTLRVRRRGESISAGADVSDTPILRMLHERARGTHVGPTPLDGVRRHFSYRRLQDYPLVAIVGVAEQDILAPLDAMHAGEMREAALATLLIALFGGGISAAWLRQAQTLHRLRESELRFAASAANIPGMAFQLRAAPQGGSFVFVSERAQEVCGISAERIVADSDAFFGLIHPAHGYGFRETMACSLNGMQDWNWEGRLLTGPDGEEKWINLRARPRAAGRLGVVWDGVIFNITRSKRHEENLQQARARLQQLSAHQTAIKDEERKRIAREIHDELGQRLTVLRMDVMMLPRTVATHPAALREGVEQMRAAIDDILRIVRDIASELRPAVLDIGIVEAIEWLMDEFRASLGIACGFRNLAGDVSLDEERATGVFRVLQESMTNAARHAGAGRIDVVLSRGAGMLWLEVRDDGTGFRAEDVRKGSWGLAGMRERAAMMHGELTVVSAPGEGVRVRLGIPDATEVEEQA</sequence>
<comment type="caution">
    <text evidence="7">The sequence shown here is derived from an EMBL/GenBank/DDBJ whole genome shotgun (WGS) entry which is preliminary data.</text>
</comment>
<keyword evidence="3" id="KW-0902">Two-component regulatory system</keyword>
<dbReference type="Pfam" id="PF02518">
    <property type="entry name" value="HATPase_c"/>
    <property type="match status" value="1"/>
</dbReference>
<dbReference type="Pfam" id="PF07730">
    <property type="entry name" value="HisKA_3"/>
    <property type="match status" value="1"/>
</dbReference>
<keyword evidence="1" id="KW-0808">Transferase</keyword>
<dbReference type="Gene3D" id="1.20.5.1930">
    <property type="match status" value="1"/>
</dbReference>
<dbReference type="CDD" id="cd12915">
    <property type="entry name" value="PDC2_DGC_like"/>
    <property type="match status" value="1"/>
</dbReference>
<dbReference type="RefSeq" id="WP_220809250.1">
    <property type="nucleotide sequence ID" value="NZ_BPMK01000012.1"/>
</dbReference>
<evidence type="ECO:0000256" key="5">
    <source>
        <dbReference type="SAM" id="Phobius"/>
    </source>
</evidence>
<dbReference type="NCBIfam" id="TIGR00229">
    <property type="entry name" value="sensory_box"/>
    <property type="match status" value="1"/>
</dbReference>
<dbReference type="InterPro" id="IPR036890">
    <property type="entry name" value="HATPase_C_sf"/>
</dbReference>
<keyword evidence="5" id="KW-1133">Transmembrane helix</keyword>
<dbReference type="InterPro" id="IPR050482">
    <property type="entry name" value="Sensor_HK_TwoCompSys"/>
</dbReference>
<evidence type="ECO:0000259" key="6">
    <source>
        <dbReference type="PROSITE" id="PS50109"/>
    </source>
</evidence>
<protein>
    <recommendedName>
        <fullName evidence="6">Histidine kinase domain-containing protein</fullName>
    </recommendedName>
</protein>
<dbReference type="SMART" id="SM00387">
    <property type="entry name" value="HATPase_c"/>
    <property type="match status" value="1"/>
</dbReference>
<proteinExistence type="predicted"/>
<dbReference type="EMBL" id="BPMK01000012">
    <property type="protein sequence ID" value="GIZ52831.1"/>
    <property type="molecule type" value="Genomic_DNA"/>
</dbReference>
<feature type="domain" description="Histidine kinase" evidence="6">
    <location>
        <begin position="482"/>
        <end position="672"/>
    </location>
</feature>
<dbReference type="InterPro" id="IPR011712">
    <property type="entry name" value="Sig_transdc_His_kin_sub3_dim/P"/>
</dbReference>
<reference evidence="7 8" key="1">
    <citation type="journal article" date="2022" name="Int. J. Syst. Evol. Microbiol.">
        <title>Noviherbaspirillum aridicola sp. nov., isolated from an arid soil in Pakistan.</title>
        <authorList>
            <person name="Khan I.U."/>
            <person name="Saqib M."/>
            <person name="Amin A."/>
            <person name="Hussain F."/>
            <person name="Li L."/>
            <person name="Liu Y.H."/>
            <person name="Fang B.Z."/>
            <person name="Ahmed I."/>
            <person name="Li W.J."/>
        </authorList>
    </citation>
    <scope>NUCLEOTIDE SEQUENCE [LARGE SCALE GENOMIC DNA]</scope>
    <source>
        <strain evidence="7 8">NCCP-691</strain>
    </source>
</reference>
<keyword evidence="4" id="KW-0175">Coiled coil</keyword>
<evidence type="ECO:0000256" key="3">
    <source>
        <dbReference type="ARBA" id="ARBA00023012"/>
    </source>
</evidence>
<dbReference type="PANTHER" id="PTHR24421">
    <property type="entry name" value="NITRATE/NITRITE SENSOR PROTEIN NARX-RELATED"/>
    <property type="match status" value="1"/>
</dbReference>
<keyword evidence="2" id="KW-0418">Kinase</keyword>
<dbReference type="Gene3D" id="3.30.565.10">
    <property type="entry name" value="Histidine kinase-like ATPase, C-terminal domain"/>
    <property type="match status" value="1"/>
</dbReference>
<keyword evidence="5" id="KW-0472">Membrane</keyword>
<dbReference type="InterPro" id="IPR013655">
    <property type="entry name" value="PAS_fold_3"/>
</dbReference>
<dbReference type="Gene3D" id="3.30.450.20">
    <property type="entry name" value="PAS domain"/>
    <property type="match status" value="3"/>
</dbReference>
<keyword evidence="8" id="KW-1185">Reference proteome</keyword>
<evidence type="ECO:0000313" key="8">
    <source>
        <dbReference type="Proteomes" id="UP000887222"/>
    </source>
</evidence>
<evidence type="ECO:0000256" key="2">
    <source>
        <dbReference type="ARBA" id="ARBA00022777"/>
    </source>
</evidence>
<dbReference type="PANTHER" id="PTHR24421:SF59">
    <property type="entry name" value="OXYGEN SENSOR HISTIDINE KINASE NREB"/>
    <property type="match status" value="1"/>
</dbReference>
<evidence type="ECO:0000256" key="4">
    <source>
        <dbReference type="SAM" id="Coils"/>
    </source>
</evidence>
<gene>
    <name evidence="7" type="ORF">NCCP691_28450</name>
</gene>